<dbReference type="EnsemblPlants" id="Pp3c15_21760V3.2">
    <property type="protein sequence ID" value="Pp3c15_21760V3.2"/>
    <property type="gene ID" value="Pp3c15_21760"/>
</dbReference>
<evidence type="ECO:0000256" key="1">
    <source>
        <dbReference type="ARBA" id="ARBA00023157"/>
    </source>
</evidence>
<dbReference type="STRING" id="3218.A0A2K1JE06"/>
<dbReference type="Pfam" id="PF00085">
    <property type="entry name" value="Thioredoxin"/>
    <property type="match status" value="1"/>
</dbReference>
<dbReference type="GeneID" id="112292352"/>
<dbReference type="GO" id="GO:0005829">
    <property type="term" value="C:cytosol"/>
    <property type="evidence" value="ECO:0000318"/>
    <property type="project" value="GO_Central"/>
</dbReference>
<evidence type="ECO:0000313" key="6">
    <source>
        <dbReference type="Proteomes" id="UP000006727"/>
    </source>
</evidence>
<evidence type="ECO:0000313" key="5">
    <source>
        <dbReference type="EnsemblPlants" id="Pp3c15_21760V3.1"/>
    </source>
</evidence>
<comment type="similarity">
    <text evidence="2">Belongs to the thioredoxin family. Plant F-type subfamily.</text>
</comment>
<reference evidence="4 6" key="2">
    <citation type="journal article" date="2018" name="Plant J.">
        <title>The Physcomitrella patens chromosome-scale assembly reveals moss genome structure and evolution.</title>
        <authorList>
            <person name="Lang D."/>
            <person name="Ullrich K.K."/>
            <person name="Murat F."/>
            <person name="Fuchs J."/>
            <person name="Jenkins J."/>
            <person name="Haas F.B."/>
            <person name="Piednoel M."/>
            <person name="Gundlach H."/>
            <person name="Van Bel M."/>
            <person name="Meyberg R."/>
            <person name="Vives C."/>
            <person name="Morata J."/>
            <person name="Symeonidi A."/>
            <person name="Hiss M."/>
            <person name="Muchero W."/>
            <person name="Kamisugi Y."/>
            <person name="Saleh O."/>
            <person name="Blanc G."/>
            <person name="Decker E.L."/>
            <person name="van Gessel N."/>
            <person name="Grimwood J."/>
            <person name="Hayes R.D."/>
            <person name="Graham S.W."/>
            <person name="Gunter L.E."/>
            <person name="McDaniel S.F."/>
            <person name="Hoernstein S.N.W."/>
            <person name="Larsson A."/>
            <person name="Li F.W."/>
            <person name="Perroud P.F."/>
            <person name="Phillips J."/>
            <person name="Ranjan P."/>
            <person name="Rokshar D.S."/>
            <person name="Rothfels C.J."/>
            <person name="Schneider L."/>
            <person name="Shu S."/>
            <person name="Stevenson D.W."/>
            <person name="Thummler F."/>
            <person name="Tillich M."/>
            <person name="Villarreal Aguilar J.C."/>
            <person name="Widiez T."/>
            <person name="Wong G.K."/>
            <person name="Wymore A."/>
            <person name="Zhang Y."/>
            <person name="Zimmer A.D."/>
            <person name="Quatrano R.S."/>
            <person name="Mayer K.F.X."/>
            <person name="Goodstein D."/>
            <person name="Casacuberta J.M."/>
            <person name="Vandepoele K."/>
            <person name="Reski R."/>
            <person name="Cuming A.C."/>
            <person name="Tuskan G.A."/>
            <person name="Maumus F."/>
            <person name="Salse J."/>
            <person name="Schmutz J."/>
            <person name="Rensing S.A."/>
        </authorList>
    </citation>
    <scope>NUCLEOTIDE SEQUENCE [LARGE SCALE GENOMIC DNA]</scope>
    <source>
        <strain evidence="5 6">cv. Gransden 2004</strain>
    </source>
</reference>
<name>A0A2K1JE06_PHYPA</name>
<evidence type="ECO:0000259" key="3">
    <source>
        <dbReference type="PROSITE" id="PS51352"/>
    </source>
</evidence>
<protein>
    <recommendedName>
        <fullName evidence="3">Thioredoxin domain-containing protein</fullName>
    </recommendedName>
</protein>
<feature type="domain" description="Thioredoxin" evidence="3">
    <location>
        <begin position="69"/>
        <end position="199"/>
    </location>
</feature>
<gene>
    <name evidence="5" type="primary">LOC112292352</name>
    <name evidence="4" type="ORF">PHYPA_020047</name>
</gene>
<proteinExistence type="inferred from homology"/>
<dbReference type="PROSITE" id="PS00194">
    <property type="entry name" value="THIOREDOXIN_1"/>
    <property type="match status" value="1"/>
</dbReference>
<keyword evidence="6" id="KW-1185">Reference proteome</keyword>
<reference evidence="5" key="3">
    <citation type="submission" date="2020-12" db="UniProtKB">
        <authorList>
            <consortium name="EnsemblPlants"/>
        </authorList>
    </citation>
    <scope>IDENTIFICATION</scope>
</reference>
<dbReference type="GO" id="GO:0015035">
    <property type="term" value="F:protein-disulfide reductase activity"/>
    <property type="evidence" value="ECO:0000318"/>
    <property type="project" value="GO_Central"/>
</dbReference>
<dbReference type="Gene3D" id="3.40.30.10">
    <property type="entry name" value="Glutaredoxin"/>
    <property type="match status" value="1"/>
</dbReference>
<dbReference type="Gramene" id="Pp3c15_21760V3.2">
    <property type="protein sequence ID" value="Pp3c15_21760V3.2"/>
    <property type="gene ID" value="Pp3c15_21760"/>
</dbReference>
<dbReference type="InterPro" id="IPR036249">
    <property type="entry name" value="Thioredoxin-like_sf"/>
</dbReference>
<sequence>MACLAVERVAVAGAVASSHGANAPVVSSTGAASLRVAGWSSQRGSLSRVRSVSGPSTRTETKRFVGRRVSSGAPLVCRSAVSPLSDSNGNVSEFESEEEFNTILKDAGDKLVVVDISTKTCGPCKMIYPKLVEMSLAYPDAVFLKINGDTNANTRALMRKWAVRAVPSFRFYRNKNLVHSHTGAKVEELKTRFAEHYGQPANV</sequence>
<reference evidence="4 6" key="1">
    <citation type="journal article" date="2008" name="Science">
        <title>The Physcomitrella genome reveals evolutionary insights into the conquest of land by plants.</title>
        <authorList>
            <person name="Rensing S."/>
            <person name="Lang D."/>
            <person name="Zimmer A."/>
            <person name="Terry A."/>
            <person name="Salamov A."/>
            <person name="Shapiro H."/>
            <person name="Nishiyama T."/>
            <person name="Perroud P.-F."/>
            <person name="Lindquist E."/>
            <person name="Kamisugi Y."/>
            <person name="Tanahashi T."/>
            <person name="Sakakibara K."/>
            <person name="Fujita T."/>
            <person name="Oishi K."/>
            <person name="Shin-I T."/>
            <person name="Kuroki Y."/>
            <person name="Toyoda A."/>
            <person name="Suzuki Y."/>
            <person name="Hashimoto A."/>
            <person name="Yamaguchi K."/>
            <person name="Sugano A."/>
            <person name="Kohara Y."/>
            <person name="Fujiyama A."/>
            <person name="Anterola A."/>
            <person name="Aoki S."/>
            <person name="Ashton N."/>
            <person name="Barbazuk W.B."/>
            <person name="Barker E."/>
            <person name="Bennetzen J."/>
            <person name="Bezanilla M."/>
            <person name="Blankenship R."/>
            <person name="Cho S.H."/>
            <person name="Dutcher S."/>
            <person name="Estelle M."/>
            <person name="Fawcett J.A."/>
            <person name="Gundlach H."/>
            <person name="Hanada K."/>
            <person name="Heyl A."/>
            <person name="Hicks K.A."/>
            <person name="Hugh J."/>
            <person name="Lohr M."/>
            <person name="Mayer K."/>
            <person name="Melkozernov A."/>
            <person name="Murata T."/>
            <person name="Nelson D."/>
            <person name="Pils B."/>
            <person name="Prigge M."/>
            <person name="Reiss B."/>
            <person name="Renner T."/>
            <person name="Rombauts S."/>
            <person name="Rushton P."/>
            <person name="Sanderfoot A."/>
            <person name="Schween G."/>
            <person name="Shiu S.-H."/>
            <person name="Stueber K."/>
            <person name="Theodoulou F.L."/>
            <person name="Tu H."/>
            <person name="Van de Peer Y."/>
            <person name="Verrier P.J."/>
            <person name="Waters E."/>
            <person name="Wood A."/>
            <person name="Yang L."/>
            <person name="Cove D."/>
            <person name="Cuming A."/>
            <person name="Hasebe M."/>
            <person name="Lucas S."/>
            <person name="Mishler D.B."/>
            <person name="Reski R."/>
            <person name="Grigoriev I."/>
            <person name="Quatrano R.S."/>
            <person name="Boore J.L."/>
        </authorList>
    </citation>
    <scope>NUCLEOTIDE SEQUENCE [LARGE SCALE GENOMIC DNA]</scope>
    <source>
        <strain evidence="5 6">cv. Gransden 2004</strain>
    </source>
</reference>
<dbReference type="OrthoDB" id="2121326at2759"/>
<dbReference type="Proteomes" id="UP000006727">
    <property type="component" value="Chromosome 15"/>
</dbReference>
<dbReference type="PANTHER" id="PTHR46115">
    <property type="entry name" value="THIOREDOXIN-LIKE PROTEIN 1"/>
    <property type="match status" value="1"/>
</dbReference>
<keyword evidence="1" id="KW-1015">Disulfide bond</keyword>
<accession>A0A2K1JE06</accession>
<dbReference type="InterPro" id="IPR013766">
    <property type="entry name" value="Thioredoxin_domain"/>
</dbReference>
<dbReference type="Gramene" id="Pp3c15_21760V3.1">
    <property type="protein sequence ID" value="Pp3c15_21760V3.1"/>
    <property type="gene ID" value="Pp3c15_21760"/>
</dbReference>
<dbReference type="PROSITE" id="PS51352">
    <property type="entry name" value="THIOREDOXIN_2"/>
    <property type="match status" value="1"/>
</dbReference>
<organism evidence="4">
    <name type="scientific">Physcomitrium patens</name>
    <name type="common">Spreading-leaved earth moss</name>
    <name type="synonym">Physcomitrella patens</name>
    <dbReference type="NCBI Taxonomy" id="3218"/>
    <lineage>
        <taxon>Eukaryota</taxon>
        <taxon>Viridiplantae</taxon>
        <taxon>Streptophyta</taxon>
        <taxon>Embryophyta</taxon>
        <taxon>Bryophyta</taxon>
        <taxon>Bryophytina</taxon>
        <taxon>Bryopsida</taxon>
        <taxon>Funariidae</taxon>
        <taxon>Funariales</taxon>
        <taxon>Funariaceae</taxon>
        <taxon>Physcomitrium</taxon>
    </lineage>
</organism>
<dbReference type="SUPFAM" id="SSF52833">
    <property type="entry name" value="Thioredoxin-like"/>
    <property type="match status" value="1"/>
</dbReference>
<dbReference type="InterPro" id="IPR017937">
    <property type="entry name" value="Thioredoxin_CS"/>
</dbReference>
<evidence type="ECO:0000256" key="2">
    <source>
        <dbReference type="ARBA" id="ARBA00038337"/>
    </source>
</evidence>
<dbReference type="AlphaFoldDB" id="A0A2K1JE06"/>
<dbReference type="RefSeq" id="XP_024396484.1">
    <property type="nucleotide sequence ID" value="XM_024540716.2"/>
</dbReference>
<dbReference type="CDD" id="cd02947">
    <property type="entry name" value="TRX_family"/>
    <property type="match status" value="1"/>
</dbReference>
<dbReference type="EnsemblPlants" id="Pp3c15_21760V3.1">
    <property type="protein sequence ID" value="Pp3c15_21760V3.1"/>
    <property type="gene ID" value="Pp3c15_21760"/>
</dbReference>
<evidence type="ECO:0000313" key="4">
    <source>
        <dbReference type="EMBL" id="PNR39767.1"/>
    </source>
</evidence>
<dbReference type="PaxDb" id="3218-PP1S271_35V6.2"/>
<dbReference type="EMBL" id="ABEU02000015">
    <property type="protein sequence ID" value="PNR39767.1"/>
    <property type="molecule type" value="Genomic_DNA"/>
</dbReference>